<dbReference type="InterPro" id="IPR058649">
    <property type="entry name" value="CzcB_C"/>
</dbReference>
<comment type="caution">
    <text evidence="3">The sequence shown here is derived from an EMBL/GenBank/DDBJ whole genome shotgun (WGS) entry which is preliminary data.</text>
</comment>
<dbReference type="Proteomes" id="UP001247805">
    <property type="component" value="Unassembled WGS sequence"/>
</dbReference>
<keyword evidence="4" id="KW-1185">Reference proteome</keyword>
<dbReference type="Pfam" id="PF25990">
    <property type="entry name" value="Beta-barrel_YknX"/>
    <property type="match status" value="1"/>
</dbReference>
<gene>
    <name evidence="3" type="ORF">RS130_01170</name>
</gene>
<proteinExistence type="predicted"/>
<sequence>MIAKIPNLEHMQAKVFVLDKNAISLEVGQPVDVRLEAHPAQQLTGKIKSVSGFSRTIERANPTKYFELIVALNDDNTELKPGSKVQATILAQGEENSILIPLQAIFSERGENYVYLQQGTSFVRKTVKTEKKNLHFVEVSEGLADGDVIALSIPENVS</sequence>
<feature type="domain" description="CzcB-like C-terminal circularly permuted SH3-like" evidence="1">
    <location>
        <begin position="99"/>
        <end position="150"/>
    </location>
</feature>
<evidence type="ECO:0000259" key="2">
    <source>
        <dbReference type="Pfam" id="PF25990"/>
    </source>
</evidence>
<dbReference type="Pfam" id="PF25975">
    <property type="entry name" value="CzcB_C"/>
    <property type="match status" value="1"/>
</dbReference>
<evidence type="ECO:0000313" key="4">
    <source>
        <dbReference type="Proteomes" id="UP001247805"/>
    </source>
</evidence>
<feature type="domain" description="YknX-like beta-barrel" evidence="2">
    <location>
        <begin position="13"/>
        <end position="89"/>
    </location>
</feature>
<dbReference type="InterPro" id="IPR058636">
    <property type="entry name" value="Beta-barrel_YknX"/>
</dbReference>
<dbReference type="Gene3D" id="2.40.420.20">
    <property type="match status" value="1"/>
</dbReference>
<accession>A0ABU3SRR7</accession>
<dbReference type="EMBL" id="JAWDIO010000002">
    <property type="protein sequence ID" value="MDU0352708.1"/>
    <property type="molecule type" value="Genomic_DNA"/>
</dbReference>
<protein>
    <submittedName>
        <fullName evidence="3">HlyD family efflux transporter periplasmic adaptor subunit</fullName>
    </submittedName>
</protein>
<name>A0ABU3SRR7_9ALTE</name>
<dbReference type="RefSeq" id="WP_316024419.1">
    <property type="nucleotide sequence ID" value="NZ_JAWDIO010000002.1"/>
</dbReference>
<organism evidence="3 4">
    <name type="scientific">Paraglaciecola aquimarina</name>
    <dbReference type="NCBI Taxonomy" id="1235557"/>
    <lineage>
        <taxon>Bacteria</taxon>
        <taxon>Pseudomonadati</taxon>
        <taxon>Pseudomonadota</taxon>
        <taxon>Gammaproteobacteria</taxon>
        <taxon>Alteromonadales</taxon>
        <taxon>Alteromonadaceae</taxon>
        <taxon>Paraglaciecola</taxon>
    </lineage>
</organism>
<evidence type="ECO:0000313" key="3">
    <source>
        <dbReference type="EMBL" id="MDU0352708.1"/>
    </source>
</evidence>
<evidence type="ECO:0000259" key="1">
    <source>
        <dbReference type="Pfam" id="PF25975"/>
    </source>
</evidence>
<reference evidence="3 4" key="1">
    <citation type="submission" date="2023-10" db="EMBL/GenBank/DDBJ databases">
        <title>Glaciecola aquimarina strain GGW-M5 nov., isolated from a coastal seawater.</title>
        <authorList>
            <person name="Bayburt H."/>
            <person name="Kim J.M."/>
            <person name="Choi B.J."/>
            <person name="Jeon C.O."/>
        </authorList>
    </citation>
    <scope>NUCLEOTIDE SEQUENCE [LARGE SCALE GENOMIC DNA]</scope>
    <source>
        <strain evidence="3 4">KCTC 32108</strain>
    </source>
</reference>
<dbReference type="PANTHER" id="PTHR30469">
    <property type="entry name" value="MULTIDRUG RESISTANCE PROTEIN MDTA"/>
    <property type="match status" value="1"/>
</dbReference>
<dbReference type="Gene3D" id="2.40.30.170">
    <property type="match status" value="1"/>
</dbReference>
<dbReference type="PANTHER" id="PTHR30469:SF38">
    <property type="entry name" value="HLYD FAMILY SECRETION PROTEIN"/>
    <property type="match status" value="1"/>
</dbReference>